<feature type="region of interest" description="Disordered" evidence="1">
    <location>
        <begin position="72"/>
        <end position="100"/>
    </location>
</feature>
<feature type="compositionally biased region" description="Low complexity" evidence="1">
    <location>
        <begin position="72"/>
        <end position="83"/>
    </location>
</feature>
<protein>
    <submittedName>
        <fullName evidence="2">Uncharacterized protein</fullName>
    </submittedName>
</protein>
<evidence type="ECO:0000313" key="3">
    <source>
        <dbReference type="Proteomes" id="UP000199446"/>
    </source>
</evidence>
<reference evidence="3" key="1">
    <citation type="submission" date="2016-10" db="EMBL/GenBank/DDBJ databases">
        <authorList>
            <person name="Varghese N."/>
            <person name="Submissions S."/>
        </authorList>
    </citation>
    <scope>NUCLEOTIDE SEQUENCE [LARGE SCALE GENOMIC DNA]</scope>
    <source>
        <strain evidence="3">CGMCC 1.6992</strain>
    </source>
</reference>
<dbReference type="EMBL" id="FNBC01000035">
    <property type="protein sequence ID" value="SDF25092.1"/>
    <property type="molecule type" value="Genomic_DNA"/>
</dbReference>
<name>A0A1G7JJE9_9DEIN</name>
<organism evidence="2 3">
    <name type="scientific">Thermus arciformis</name>
    <dbReference type="NCBI Taxonomy" id="482827"/>
    <lineage>
        <taxon>Bacteria</taxon>
        <taxon>Thermotogati</taxon>
        <taxon>Deinococcota</taxon>
        <taxon>Deinococci</taxon>
        <taxon>Thermales</taxon>
        <taxon>Thermaceae</taxon>
        <taxon>Thermus</taxon>
    </lineage>
</organism>
<dbReference type="OrthoDB" id="31526at2"/>
<accession>A0A1G7JJE9</accession>
<evidence type="ECO:0000256" key="1">
    <source>
        <dbReference type="SAM" id="MobiDB-lite"/>
    </source>
</evidence>
<proteinExistence type="predicted"/>
<dbReference type="Proteomes" id="UP000199446">
    <property type="component" value="Unassembled WGS sequence"/>
</dbReference>
<evidence type="ECO:0000313" key="2">
    <source>
        <dbReference type="EMBL" id="SDF25092.1"/>
    </source>
</evidence>
<gene>
    <name evidence="2" type="ORF">SAMN04488243_13513</name>
</gene>
<dbReference type="AlphaFoldDB" id="A0A1G7JJE9"/>
<sequence>MAPRELFPWMGLRERVLLVLYYEGPKDLKALALELAERPRTLRYLLERVIPALERAGALVVEDGVARLSLEKAPPAERQAPAEPKAKRSKRKEPSPVQALAEANPHVRGLLLQVGKRLPKEAQPLAASHPGVLLRAAEAALAYPEGRRASALILWLPEVRAWAKTLGAEAVEEALREAAKHAREPFPYARKLLAKARPSPDEERGEVLLF</sequence>
<keyword evidence="3" id="KW-1185">Reference proteome</keyword>
<dbReference type="RefSeq" id="WP_143004357.1">
    <property type="nucleotide sequence ID" value="NZ_FNBC01000035.1"/>
</dbReference>
<dbReference type="STRING" id="482827.SAMN04488243_13513"/>